<evidence type="ECO:0000256" key="4">
    <source>
        <dbReference type="SAM" id="MobiDB-lite"/>
    </source>
</evidence>
<dbReference type="Pfam" id="PF13855">
    <property type="entry name" value="LRR_8"/>
    <property type="match status" value="1"/>
</dbReference>
<dbReference type="GO" id="GO:0038023">
    <property type="term" value="F:signaling receptor activity"/>
    <property type="evidence" value="ECO:0007669"/>
    <property type="project" value="TreeGrafter"/>
</dbReference>
<keyword evidence="5" id="KW-0812">Transmembrane</keyword>
<comment type="caution">
    <text evidence="8">The sequence shown here is derived from an EMBL/GenBank/DDBJ whole genome shotgun (WGS) entry which is preliminary data.</text>
</comment>
<dbReference type="Gene3D" id="3.80.10.10">
    <property type="entry name" value="Ribonuclease Inhibitor"/>
    <property type="match status" value="1"/>
</dbReference>
<evidence type="ECO:0000256" key="6">
    <source>
        <dbReference type="SAM" id="SignalP"/>
    </source>
</evidence>
<keyword evidence="5" id="KW-0472">Membrane</keyword>
<dbReference type="Pfam" id="PF15176">
    <property type="entry name" value="LRR19-TM"/>
    <property type="match status" value="1"/>
</dbReference>
<dbReference type="InterPro" id="IPR003591">
    <property type="entry name" value="Leu-rich_rpt_typical-subtyp"/>
</dbReference>
<dbReference type="PANTHER" id="PTHR31450">
    <property type="entry name" value="LEUCINE-RICH REPEAT-CONTAINING PROTEIN 19 LRRC19 FAMILY MEMBER"/>
    <property type="match status" value="1"/>
</dbReference>
<accession>A0AAE0PV83</accession>
<dbReference type="PROSITE" id="PS51450">
    <property type="entry name" value="LRR"/>
    <property type="match status" value="1"/>
</dbReference>
<protein>
    <recommendedName>
        <fullName evidence="7">LRRCT domain-containing protein</fullName>
    </recommendedName>
</protein>
<name>A0AAE0PV83_9TELE</name>
<feature type="signal peptide" evidence="6">
    <location>
        <begin position="1"/>
        <end position="27"/>
    </location>
</feature>
<dbReference type="SMART" id="SM00369">
    <property type="entry name" value="LRR_TYP"/>
    <property type="match status" value="2"/>
</dbReference>
<keyword evidence="9" id="KW-1185">Reference proteome</keyword>
<keyword evidence="1" id="KW-0433">Leucine-rich repeat</keyword>
<sequence>MIMMVKDVVMLWMASLLVASAEISVNASKKMLTNIPATYGVNITRLILHHNRIVMSNSDIQALRTYSNLTELDLSYNFIAQLPDGAFSALGSLETLRLTGNKLQTIRNETFTDLKKLKTLDLSLNPWNCTQELMTLMKWMNDTGLQTGPNVTCATPANLAGERIVEVLRKLPTQLTPTTRNTVTATKTAYPSSTVTASTKTFTTVQGPRYQESSALSSHNISSKGTLTEAEQNAKSGITNSWKFLTGVIVIILCTSMFLVCAVKSPTWYKMLFDYRHQRLHESEDPSIFNTGRYSNFSLDTEQTETSAHELDLSGLPEDEDGFIEDGYIQPDDYKEHTDVGGVQTEGPR</sequence>
<evidence type="ECO:0000256" key="3">
    <source>
        <dbReference type="ARBA" id="ARBA00022737"/>
    </source>
</evidence>
<proteinExistence type="predicted"/>
<evidence type="ECO:0000313" key="9">
    <source>
        <dbReference type="Proteomes" id="UP001274896"/>
    </source>
</evidence>
<keyword evidence="5" id="KW-1133">Transmembrane helix</keyword>
<evidence type="ECO:0000256" key="2">
    <source>
        <dbReference type="ARBA" id="ARBA00022729"/>
    </source>
</evidence>
<dbReference type="GO" id="GO:1901224">
    <property type="term" value="P:positive regulation of non-canonical NF-kappaB signal transduction"/>
    <property type="evidence" value="ECO:0007669"/>
    <property type="project" value="TreeGrafter"/>
</dbReference>
<dbReference type="SUPFAM" id="SSF52058">
    <property type="entry name" value="L domain-like"/>
    <property type="match status" value="1"/>
</dbReference>
<keyword evidence="2 6" id="KW-0732">Signal</keyword>
<gene>
    <name evidence="8" type="ORF">QTP70_008633</name>
</gene>
<feature type="transmembrane region" description="Helical" evidence="5">
    <location>
        <begin position="242"/>
        <end position="263"/>
    </location>
</feature>
<dbReference type="InterPro" id="IPR032675">
    <property type="entry name" value="LRR_dom_sf"/>
</dbReference>
<dbReference type="AlphaFoldDB" id="A0AAE0PV83"/>
<keyword evidence="3" id="KW-0677">Repeat</keyword>
<dbReference type="InterPro" id="IPR001611">
    <property type="entry name" value="Leu-rich_rpt"/>
</dbReference>
<evidence type="ECO:0000256" key="1">
    <source>
        <dbReference type="ARBA" id="ARBA00022614"/>
    </source>
</evidence>
<organism evidence="8 9">
    <name type="scientific">Hemibagrus guttatus</name>
    <dbReference type="NCBI Taxonomy" id="175788"/>
    <lineage>
        <taxon>Eukaryota</taxon>
        <taxon>Metazoa</taxon>
        <taxon>Chordata</taxon>
        <taxon>Craniata</taxon>
        <taxon>Vertebrata</taxon>
        <taxon>Euteleostomi</taxon>
        <taxon>Actinopterygii</taxon>
        <taxon>Neopterygii</taxon>
        <taxon>Teleostei</taxon>
        <taxon>Ostariophysi</taxon>
        <taxon>Siluriformes</taxon>
        <taxon>Bagridae</taxon>
        <taxon>Hemibagrus</taxon>
    </lineage>
</organism>
<dbReference type="Proteomes" id="UP001274896">
    <property type="component" value="Unassembled WGS sequence"/>
</dbReference>
<dbReference type="EMBL" id="JAUCMX010000027">
    <property type="protein sequence ID" value="KAK3508806.1"/>
    <property type="molecule type" value="Genomic_DNA"/>
</dbReference>
<reference evidence="8" key="1">
    <citation type="submission" date="2023-06" db="EMBL/GenBank/DDBJ databases">
        <title>Male Hemibagrus guttatus genome.</title>
        <authorList>
            <person name="Bian C."/>
        </authorList>
    </citation>
    <scope>NUCLEOTIDE SEQUENCE</scope>
    <source>
        <strain evidence="8">Male_cb2023</strain>
        <tissue evidence="8">Muscle</tissue>
    </source>
</reference>
<dbReference type="InterPro" id="IPR000483">
    <property type="entry name" value="Cys-rich_flank_reg_C"/>
</dbReference>
<dbReference type="SMART" id="SM00082">
    <property type="entry name" value="LRRCT"/>
    <property type="match status" value="1"/>
</dbReference>
<feature type="domain" description="LRRCT" evidence="7">
    <location>
        <begin position="125"/>
        <end position="174"/>
    </location>
</feature>
<dbReference type="PANTHER" id="PTHR31450:SF4">
    <property type="entry name" value="LEUCINE-RICH REPEAT-CONTAINING PROTEIN 19"/>
    <property type="match status" value="1"/>
</dbReference>
<feature type="region of interest" description="Disordered" evidence="4">
    <location>
        <begin position="308"/>
        <end position="349"/>
    </location>
</feature>
<dbReference type="GO" id="GO:0005886">
    <property type="term" value="C:plasma membrane"/>
    <property type="evidence" value="ECO:0007669"/>
    <property type="project" value="TreeGrafter"/>
</dbReference>
<feature type="chain" id="PRO_5042158793" description="LRRCT domain-containing protein" evidence="6">
    <location>
        <begin position="28"/>
        <end position="349"/>
    </location>
</feature>
<evidence type="ECO:0000259" key="7">
    <source>
        <dbReference type="SMART" id="SM00082"/>
    </source>
</evidence>
<evidence type="ECO:0000313" key="8">
    <source>
        <dbReference type="EMBL" id="KAK3508806.1"/>
    </source>
</evidence>
<evidence type="ECO:0000256" key="5">
    <source>
        <dbReference type="SAM" id="Phobius"/>
    </source>
</evidence>